<evidence type="ECO:0000256" key="1">
    <source>
        <dbReference type="ARBA" id="ARBA00022723"/>
    </source>
</evidence>
<reference evidence="2 3" key="1">
    <citation type="submission" date="2019-09" db="EMBL/GenBank/DDBJ databases">
        <title>Complete Genome Sequence of Janibacter melonis M714 with both human health impact and industrial applications.</title>
        <authorList>
            <person name="Jin M."/>
            <person name="Zhao Q.R."/>
        </authorList>
    </citation>
    <scope>NUCLEOTIDE SEQUENCE [LARGE SCALE GENOMIC DNA]</scope>
    <source>
        <strain evidence="2 3">M714</strain>
    </source>
</reference>
<name>A0A5P8FJ37_9MICO</name>
<evidence type="ECO:0000313" key="2">
    <source>
        <dbReference type="EMBL" id="QFQ29044.2"/>
    </source>
</evidence>
<evidence type="ECO:0008006" key="4">
    <source>
        <dbReference type="Google" id="ProtNLM"/>
    </source>
</evidence>
<dbReference type="EMBL" id="CP044548">
    <property type="protein sequence ID" value="QFQ29044.2"/>
    <property type="molecule type" value="Genomic_DNA"/>
</dbReference>
<dbReference type="Proteomes" id="UP000271708">
    <property type="component" value="Chromosome"/>
</dbReference>
<dbReference type="InterPro" id="IPR058739">
    <property type="entry name" value="NicX"/>
</dbReference>
<organism evidence="2 3">
    <name type="scientific">Janibacter melonis</name>
    <dbReference type="NCBI Taxonomy" id="262209"/>
    <lineage>
        <taxon>Bacteria</taxon>
        <taxon>Bacillati</taxon>
        <taxon>Actinomycetota</taxon>
        <taxon>Actinomycetes</taxon>
        <taxon>Micrococcales</taxon>
        <taxon>Intrasporangiaceae</taxon>
        <taxon>Janibacter</taxon>
    </lineage>
</organism>
<dbReference type="AlphaFoldDB" id="A0A5P8FJ37"/>
<gene>
    <name evidence="2" type="ORF">EEW87_000025</name>
</gene>
<dbReference type="Pfam" id="PF26233">
    <property type="entry name" value="NicX"/>
    <property type="match status" value="1"/>
</dbReference>
<dbReference type="GO" id="GO:0046872">
    <property type="term" value="F:metal ion binding"/>
    <property type="evidence" value="ECO:0007669"/>
    <property type="project" value="UniProtKB-KW"/>
</dbReference>
<evidence type="ECO:0000313" key="3">
    <source>
        <dbReference type="Proteomes" id="UP000271708"/>
    </source>
</evidence>
<dbReference type="KEGG" id="jme:EEW87_000025"/>
<sequence length="343" mass="37106">MTQLTSADLVQAFTDELRLCKLEPGEHVVVLSEPSSRQDYVAASFAAAKACGAHVIAATVPGGNPDPVPSTHTGAGPGLSSVLQDTVAQQLLKQADLVLDLTREGFIHAPIQDEILQGGTRILFVCDAPDVLVRNMPTAADKPRVLSGQQLVHDSSTMRVTSAAGTDLTVDLTNVRCDYQVGFTDDPGRWDHWPSTMVLCWPEISDGQIVIAPGDILLPFKEYVREPVTLTVSGGHIERVSGGADANMLETYFADSDDKWARYLSHMGWGLMKTADWFAQAMYAKHEVMGMEARAFAGNFLWSTGPHPVLHRDSYAHLDIAMRGCTVTLDDTTVVADGTLVES</sequence>
<dbReference type="SUPFAM" id="SSF144052">
    <property type="entry name" value="Thermophilic metalloprotease-like"/>
    <property type="match status" value="1"/>
</dbReference>
<dbReference type="InterPro" id="IPR052170">
    <property type="entry name" value="M29_Exopeptidase"/>
</dbReference>
<dbReference type="PANTHER" id="PTHR34448:SF1">
    <property type="entry name" value="BLL6088 PROTEIN"/>
    <property type="match status" value="1"/>
</dbReference>
<protein>
    <recommendedName>
        <fullName evidence="4">2,5-dihydroxypyridine 5,6-dioxygenase</fullName>
    </recommendedName>
</protein>
<accession>A0A5P8FJ37</accession>
<dbReference type="RefSeq" id="WP_123092745.1">
    <property type="nucleotide sequence ID" value="NZ_BAAAKD010000019.1"/>
</dbReference>
<proteinExistence type="predicted"/>
<keyword evidence="1" id="KW-0479">Metal-binding</keyword>
<dbReference type="PANTHER" id="PTHR34448">
    <property type="entry name" value="AMINOPEPTIDASE"/>
    <property type="match status" value="1"/>
</dbReference>
<dbReference type="GeneID" id="59162815"/>